<keyword evidence="6" id="KW-1185">Reference proteome</keyword>
<dbReference type="NCBIfam" id="TIGR00566">
    <property type="entry name" value="trpG_papA"/>
    <property type="match status" value="1"/>
</dbReference>
<dbReference type="SUPFAM" id="SSF52317">
    <property type="entry name" value="Class I glutamine amidotransferase-like"/>
    <property type="match status" value="1"/>
</dbReference>
<accession>A0A429X3S6</accession>
<dbReference type="CDD" id="cd01743">
    <property type="entry name" value="GATase1_Anthranilate_Synthase"/>
    <property type="match status" value="1"/>
</dbReference>
<dbReference type="Gene3D" id="3.40.50.880">
    <property type="match status" value="1"/>
</dbReference>
<dbReference type="PANTHER" id="PTHR43418:SF4">
    <property type="entry name" value="MULTIFUNCTIONAL TRYPTOPHAN BIOSYNTHESIS PROTEIN"/>
    <property type="match status" value="1"/>
</dbReference>
<dbReference type="EMBL" id="QYTW02000025">
    <property type="protein sequence ID" value="RST58032.1"/>
    <property type="molecule type" value="Genomic_DNA"/>
</dbReference>
<dbReference type="Proteomes" id="UP000287296">
    <property type="component" value="Unassembled WGS sequence"/>
</dbReference>
<dbReference type="Proteomes" id="UP000680670">
    <property type="component" value="Unassembled WGS sequence"/>
</dbReference>
<dbReference type="PROSITE" id="PS51273">
    <property type="entry name" value="GATASE_TYPE_1"/>
    <property type="match status" value="1"/>
</dbReference>
<dbReference type="AlphaFoldDB" id="A0A429X3S6"/>
<evidence type="ECO:0000313" key="4">
    <source>
        <dbReference type="EMBL" id="RST58032.1"/>
    </source>
</evidence>
<name>A0A429X3S6_SIMTE</name>
<comment type="caution">
    <text evidence="4">The sequence shown here is derived from an EMBL/GenBank/DDBJ whole genome shotgun (WGS) entry which is preliminary data.</text>
</comment>
<dbReference type="Pfam" id="PF00117">
    <property type="entry name" value="GATase"/>
    <property type="match status" value="1"/>
</dbReference>
<proteinExistence type="predicted"/>
<dbReference type="InterPro" id="IPR050472">
    <property type="entry name" value="Anth_synth/Amidotransfase"/>
</dbReference>
<evidence type="ECO:0000259" key="2">
    <source>
        <dbReference type="Pfam" id="PF00117"/>
    </source>
</evidence>
<dbReference type="RefSeq" id="WP_120117729.1">
    <property type="nucleotide sequence ID" value="NZ_BORI01000011.1"/>
</dbReference>
<reference evidence="3 6" key="2">
    <citation type="submission" date="2021-03" db="EMBL/GenBank/DDBJ databases">
        <title>Antimicrobial resistance genes in bacteria isolated from Japanese honey, and their potential for conferring macrolide and lincosamide resistance in the American foulbrood pathogen Paenibacillus larvae.</title>
        <authorList>
            <person name="Okamoto M."/>
            <person name="Kumagai M."/>
            <person name="Kanamori H."/>
            <person name="Takamatsu D."/>
        </authorList>
    </citation>
    <scope>NUCLEOTIDE SEQUENCE [LARGE SCALE GENOMIC DNA]</scope>
    <source>
        <strain evidence="3 6">J6TS1</strain>
    </source>
</reference>
<dbReference type="GO" id="GO:0005829">
    <property type="term" value="C:cytosol"/>
    <property type="evidence" value="ECO:0007669"/>
    <property type="project" value="TreeGrafter"/>
</dbReference>
<feature type="domain" description="Glutamine amidotransferase" evidence="2">
    <location>
        <begin position="3"/>
        <end position="185"/>
    </location>
</feature>
<dbReference type="InterPro" id="IPR006221">
    <property type="entry name" value="TrpG/PapA_dom"/>
</dbReference>
<dbReference type="EMBL" id="BORJ01000013">
    <property type="protein sequence ID" value="GIN98225.1"/>
    <property type="molecule type" value="Genomic_DNA"/>
</dbReference>
<gene>
    <name evidence="4" type="ORF">D5F11_019815</name>
    <name evidence="3" type="ORF">J6TS1_40950</name>
</gene>
<dbReference type="InterPro" id="IPR017926">
    <property type="entry name" value="GATASE"/>
</dbReference>
<dbReference type="PRINTS" id="PR00097">
    <property type="entry name" value="ANTSNTHASEII"/>
</dbReference>
<dbReference type="OrthoDB" id="9804328at2"/>
<sequence>MILVIDHYDSFTYNIVQTLGKMNRDILVKRYDELSIEEINLLKPKYIVISSGPGRPASDGVTKEAIQRFSGKVPILGVGLGCHAIAETFGGELKKTDNLLPGKAMDIFHDGETIFREIEQPFSATRYHSLIISNENLPDCLVVSAWSSKEEIMAIRHKDYPVEGLQFNPESIMTETGEQLLKNFIEYNRMVVD</sequence>
<dbReference type="GO" id="GO:0000162">
    <property type="term" value="P:L-tryptophan biosynthetic process"/>
    <property type="evidence" value="ECO:0007669"/>
    <property type="project" value="TreeGrafter"/>
</dbReference>
<reference evidence="4 5" key="1">
    <citation type="submission" date="2018-12" db="EMBL/GenBank/DDBJ databases">
        <authorList>
            <person name="Sun L."/>
            <person name="Chen Z."/>
        </authorList>
    </citation>
    <scope>NUCLEOTIDE SEQUENCE [LARGE SCALE GENOMIC DNA]</scope>
    <source>
        <strain evidence="4 5">LMG 29736</strain>
    </source>
</reference>
<evidence type="ECO:0000313" key="5">
    <source>
        <dbReference type="Proteomes" id="UP000287296"/>
    </source>
</evidence>
<keyword evidence="1 3" id="KW-0315">Glutamine amidotransferase</keyword>
<dbReference type="GO" id="GO:0004049">
    <property type="term" value="F:anthranilate synthase activity"/>
    <property type="evidence" value="ECO:0007669"/>
    <property type="project" value="TreeGrafter"/>
</dbReference>
<dbReference type="InterPro" id="IPR029062">
    <property type="entry name" value="Class_I_gatase-like"/>
</dbReference>
<evidence type="ECO:0000313" key="6">
    <source>
        <dbReference type="Proteomes" id="UP000680670"/>
    </source>
</evidence>
<evidence type="ECO:0000256" key="1">
    <source>
        <dbReference type="ARBA" id="ARBA00022962"/>
    </source>
</evidence>
<organism evidence="4 5">
    <name type="scientific">Siminovitchia terrae</name>
    <name type="common">Bacillus terrae</name>
    <dbReference type="NCBI Taxonomy" id="1914933"/>
    <lineage>
        <taxon>Bacteria</taxon>
        <taxon>Bacillati</taxon>
        <taxon>Bacillota</taxon>
        <taxon>Bacilli</taxon>
        <taxon>Bacillales</taxon>
        <taxon>Bacillaceae</taxon>
        <taxon>Siminovitchia</taxon>
    </lineage>
</organism>
<dbReference type="PANTHER" id="PTHR43418">
    <property type="entry name" value="MULTIFUNCTIONAL TRYPTOPHAN BIOSYNTHESIS PROTEIN-RELATED"/>
    <property type="match status" value="1"/>
</dbReference>
<dbReference type="PRINTS" id="PR00096">
    <property type="entry name" value="GATASE"/>
</dbReference>
<protein>
    <submittedName>
        <fullName evidence="4">Aminodeoxychorismate/anthranilate synthase component II</fullName>
    </submittedName>
    <submittedName>
        <fullName evidence="3">Glutamine amidotransferase</fullName>
    </submittedName>
</protein>
<evidence type="ECO:0000313" key="3">
    <source>
        <dbReference type="EMBL" id="GIN98225.1"/>
    </source>
</evidence>
<dbReference type="FunFam" id="3.40.50.880:FF:000003">
    <property type="entry name" value="Anthranilate synthase component II"/>
    <property type="match status" value="1"/>
</dbReference>